<feature type="compositionally biased region" description="Polar residues" evidence="1">
    <location>
        <begin position="23"/>
        <end position="32"/>
    </location>
</feature>
<reference evidence="4" key="2">
    <citation type="submission" date="2020-04" db="EMBL/GenBank/DDBJ databases">
        <authorList>
            <consortium name="NCBI Genome Project"/>
        </authorList>
    </citation>
    <scope>NUCLEOTIDE SEQUENCE</scope>
    <source>
        <strain evidence="4">CBS 781.70</strain>
    </source>
</reference>
<sequence>MLSDNTEKSKNPLKKAIRRRNAKTVQFSTPQATYFDASDYEYSSSDEEEDDELGELAGAHGIMTKESDELIDEPDRGDVSHIAPLNVKSASKETSTENLQNIDSDNADEERRKDVDSARTSDEIFDRQYSGPGKSRNGTIRNTDSFFKDNTVETKKITLTPNLLRDADRGPAEFRERGTSFDSIEKNLQPDKAKEDKKKKEKKGMLSGLFKRKDKKGKPADSDGSDEKVSYEKSSEEYIRGSARVSEELSPTERGGTVQPADGDRLQRSGSRGKLQKPRPGDLSPFGAQSADRSPEGTSPQPHSPVVSSNGAQQTMRLIEPDTDANRDEKLNLRLRPVDSLENAKAHNVQSSNSSKPIRVKPAQTRMELDDFDSSLDEIEQPTDMHVNSGAPQRQEVLNTGGGEIAERLSESPVQISPVDDHNGDLSQPPALVGDTSSQEENDSLGSSPSMHDISSLDANGAATSQSFPPPPTRPPPTPQAALDLAVSSPFSPSPSMTPTPSAVPGAFPSQATPDYQQKDMHAAQHDSAFQHSSIPSAPPRPVTPPFSAAHLRAFLDDPAPVRDLLLVVHDLNGVVPVGPEHPIMAGLFDQERGDLDKMGKTLDGLLGGWLESRTGKVAGVERKG</sequence>
<dbReference type="InterPro" id="IPR053039">
    <property type="entry name" value="Polarity_Bud-Selection_Reg"/>
</dbReference>
<evidence type="ECO:0000313" key="3">
    <source>
        <dbReference type="Proteomes" id="UP000504638"/>
    </source>
</evidence>
<evidence type="ECO:0000313" key="2">
    <source>
        <dbReference type="EMBL" id="KAF1815424.1"/>
    </source>
</evidence>
<protein>
    <submittedName>
        <fullName evidence="2 4">Uncharacterized protein</fullName>
    </submittedName>
</protein>
<dbReference type="OrthoDB" id="196165at2759"/>
<feature type="compositionally biased region" description="Basic and acidic residues" evidence="1">
    <location>
        <begin position="109"/>
        <end position="126"/>
    </location>
</feature>
<dbReference type="GeneID" id="54414778"/>
<dbReference type="PANTHER" id="PTHR47775">
    <property type="entry name" value="BUD SITE SELECTION PROTEIN 14"/>
    <property type="match status" value="1"/>
</dbReference>
<feature type="compositionally biased region" description="Basic and acidic residues" evidence="1">
    <location>
        <begin position="217"/>
        <end position="239"/>
    </location>
</feature>
<evidence type="ECO:0000313" key="4">
    <source>
        <dbReference type="RefSeq" id="XP_033537055.1"/>
    </source>
</evidence>
<name>A0A6G1GBN2_9PEZI</name>
<feature type="compositionally biased region" description="Polar residues" evidence="1">
    <location>
        <begin position="296"/>
        <end position="316"/>
    </location>
</feature>
<evidence type="ECO:0000256" key="1">
    <source>
        <dbReference type="SAM" id="MobiDB-lite"/>
    </source>
</evidence>
<reference evidence="2 4" key="1">
    <citation type="submission" date="2020-01" db="EMBL/GenBank/DDBJ databases">
        <authorList>
            <consortium name="DOE Joint Genome Institute"/>
            <person name="Haridas S."/>
            <person name="Albert R."/>
            <person name="Binder M."/>
            <person name="Bloem J."/>
            <person name="Labutti K."/>
            <person name="Salamov A."/>
            <person name="Andreopoulos B."/>
            <person name="Baker S.E."/>
            <person name="Barry K."/>
            <person name="Bills G."/>
            <person name="Bluhm B.H."/>
            <person name="Cannon C."/>
            <person name="Castanera R."/>
            <person name="Culley D.E."/>
            <person name="Daum C."/>
            <person name="Ezra D."/>
            <person name="Gonzalez J.B."/>
            <person name="Henrissat B."/>
            <person name="Kuo A."/>
            <person name="Liang C."/>
            <person name="Lipzen A."/>
            <person name="Lutzoni F."/>
            <person name="Magnuson J."/>
            <person name="Mondo S."/>
            <person name="Nolan M."/>
            <person name="Ohm R."/>
            <person name="Pangilinan J."/>
            <person name="Park H.-J."/>
            <person name="Ramirez L."/>
            <person name="Alfaro M."/>
            <person name="Sun H."/>
            <person name="Tritt A."/>
            <person name="Yoshinaga Y."/>
            <person name="Zwiers L.-H."/>
            <person name="Turgeon B.G."/>
            <person name="Goodwin S.B."/>
            <person name="Spatafora J.W."/>
            <person name="Crous P.W."/>
            <person name="Grigoriev I.V."/>
        </authorList>
    </citation>
    <scope>NUCLEOTIDE SEQUENCE</scope>
    <source>
        <strain evidence="2 4">CBS 781.70</strain>
    </source>
</reference>
<proteinExistence type="predicted"/>
<accession>A0A6G1GBN2</accession>
<feature type="compositionally biased region" description="Acidic residues" evidence="1">
    <location>
        <begin position="370"/>
        <end position="381"/>
    </location>
</feature>
<keyword evidence="3" id="KW-1185">Reference proteome</keyword>
<feature type="compositionally biased region" description="Acidic residues" evidence="1">
    <location>
        <begin position="44"/>
        <end position="54"/>
    </location>
</feature>
<gene>
    <name evidence="2 4" type="ORF">P152DRAFT_185203</name>
</gene>
<dbReference type="GO" id="GO:0051286">
    <property type="term" value="C:cell tip"/>
    <property type="evidence" value="ECO:0007669"/>
    <property type="project" value="TreeGrafter"/>
</dbReference>
<dbReference type="GO" id="GO:0030950">
    <property type="term" value="P:establishment or maintenance of actin cytoskeleton polarity"/>
    <property type="evidence" value="ECO:0007669"/>
    <property type="project" value="TreeGrafter"/>
</dbReference>
<feature type="compositionally biased region" description="Basic residues" evidence="1">
    <location>
        <begin position="11"/>
        <end position="22"/>
    </location>
</feature>
<feature type="compositionally biased region" description="Pro residues" evidence="1">
    <location>
        <begin position="468"/>
        <end position="479"/>
    </location>
</feature>
<feature type="compositionally biased region" description="Basic and acidic residues" evidence="1">
    <location>
        <begin position="146"/>
        <end position="156"/>
    </location>
</feature>
<feature type="region of interest" description="Disordered" evidence="1">
    <location>
        <begin position="1"/>
        <end position="545"/>
    </location>
</feature>
<feature type="compositionally biased region" description="Basic and acidic residues" evidence="1">
    <location>
        <begin position="1"/>
        <end position="10"/>
    </location>
</feature>
<feature type="compositionally biased region" description="Basic and acidic residues" evidence="1">
    <location>
        <begin position="324"/>
        <end position="345"/>
    </location>
</feature>
<feature type="compositionally biased region" description="Basic and acidic residues" evidence="1">
    <location>
        <begin position="63"/>
        <end position="79"/>
    </location>
</feature>
<dbReference type="EMBL" id="ML975151">
    <property type="protein sequence ID" value="KAF1815424.1"/>
    <property type="molecule type" value="Genomic_DNA"/>
</dbReference>
<dbReference type="GO" id="GO:0008104">
    <property type="term" value="P:intracellular protein localization"/>
    <property type="evidence" value="ECO:0007669"/>
    <property type="project" value="TreeGrafter"/>
</dbReference>
<feature type="compositionally biased region" description="Basic and acidic residues" evidence="1">
    <location>
        <begin position="165"/>
        <end position="198"/>
    </location>
</feature>
<dbReference type="AlphaFoldDB" id="A0A6G1GBN2"/>
<organism evidence="2">
    <name type="scientific">Eremomyces bilateralis CBS 781.70</name>
    <dbReference type="NCBI Taxonomy" id="1392243"/>
    <lineage>
        <taxon>Eukaryota</taxon>
        <taxon>Fungi</taxon>
        <taxon>Dikarya</taxon>
        <taxon>Ascomycota</taxon>
        <taxon>Pezizomycotina</taxon>
        <taxon>Dothideomycetes</taxon>
        <taxon>Dothideomycetes incertae sedis</taxon>
        <taxon>Eremomycetales</taxon>
        <taxon>Eremomycetaceae</taxon>
        <taxon>Eremomyces</taxon>
    </lineage>
</organism>
<dbReference type="Proteomes" id="UP000504638">
    <property type="component" value="Unplaced"/>
</dbReference>
<dbReference type="RefSeq" id="XP_033537055.1">
    <property type="nucleotide sequence ID" value="XM_033674208.1"/>
</dbReference>
<reference evidence="4" key="3">
    <citation type="submission" date="2025-04" db="UniProtKB">
        <authorList>
            <consortium name="RefSeq"/>
        </authorList>
    </citation>
    <scope>IDENTIFICATION</scope>
    <source>
        <strain evidence="4">CBS 781.70</strain>
    </source>
</reference>
<dbReference type="PANTHER" id="PTHR47775:SF1">
    <property type="entry name" value="BUD SITE SELECTION PROTEIN 14"/>
    <property type="match status" value="1"/>
</dbReference>
<feature type="compositionally biased region" description="Polar residues" evidence="1">
    <location>
        <begin position="136"/>
        <end position="145"/>
    </location>
</feature>
<dbReference type="GO" id="GO:0015630">
    <property type="term" value="C:microtubule cytoskeleton"/>
    <property type="evidence" value="ECO:0007669"/>
    <property type="project" value="TreeGrafter"/>
</dbReference>